<dbReference type="PIRSF" id="PIRSF021700">
    <property type="entry name" value="3_dmu_93_MTrfase"/>
    <property type="match status" value="1"/>
</dbReference>
<sequence>MTMMRPFLMFQGGVAAAAIDLYVTTFDGTVVASTPHAPPASGIQLAELDLKGQRILVSDSAIDHDFDFTPSTSMFVDCDDRTELERLVEVLGADGATFMPLDDYGFSTAFAWVADRFGVSWQLNLP</sequence>
<dbReference type="Proteomes" id="UP001500822">
    <property type="component" value="Unassembled WGS sequence"/>
</dbReference>
<dbReference type="InterPro" id="IPR009725">
    <property type="entry name" value="3_dmu_93_MTrfase"/>
</dbReference>
<dbReference type="PANTHER" id="PTHR33990">
    <property type="entry name" value="PROTEIN YJDN-RELATED"/>
    <property type="match status" value="1"/>
</dbReference>
<dbReference type="EMBL" id="BAABIE010000001">
    <property type="protein sequence ID" value="GAA4739000.1"/>
    <property type="molecule type" value="Genomic_DNA"/>
</dbReference>
<dbReference type="SUPFAM" id="SSF54593">
    <property type="entry name" value="Glyoxalase/Bleomycin resistance protein/Dihydroxybiphenyl dioxygenase"/>
    <property type="match status" value="1"/>
</dbReference>
<evidence type="ECO:0000313" key="2">
    <source>
        <dbReference type="EMBL" id="GAA4739000.1"/>
    </source>
</evidence>
<proteinExistence type="predicted"/>
<dbReference type="InterPro" id="IPR028973">
    <property type="entry name" value="PhnB-like"/>
</dbReference>
<dbReference type="Pfam" id="PF06983">
    <property type="entry name" value="3-dmu-9_3-mt"/>
    <property type="match status" value="1"/>
</dbReference>
<accession>A0ABP8YUK8</accession>
<organism evidence="2 3">
    <name type="scientific">Gordonia alkaliphila</name>
    <dbReference type="NCBI Taxonomy" id="1053547"/>
    <lineage>
        <taxon>Bacteria</taxon>
        <taxon>Bacillati</taxon>
        <taxon>Actinomycetota</taxon>
        <taxon>Actinomycetes</taxon>
        <taxon>Mycobacteriales</taxon>
        <taxon>Gordoniaceae</taxon>
        <taxon>Gordonia</taxon>
    </lineage>
</organism>
<dbReference type="PANTHER" id="PTHR33990:SF4">
    <property type="entry name" value="PHNB-LIKE DOMAIN-CONTAINING PROTEIN"/>
    <property type="match status" value="1"/>
</dbReference>
<comment type="caution">
    <text evidence="2">The sequence shown here is derived from an EMBL/GenBank/DDBJ whole genome shotgun (WGS) entry which is preliminary data.</text>
</comment>
<name>A0ABP8YUK8_9ACTN</name>
<dbReference type="RefSeq" id="WP_345312188.1">
    <property type="nucleotide sequence ID" value="NZ_BAABIE010000001.1"/>
</dbReference>
<reference evidence="3" key="1">
    <citation type="journal article" date="2019" name="Int. J. Syst. Evol. Microbiol.">
        <title>The Global Catalogue of Microorganisms (GCM) 10K type strain sequencing project: providing services to taxonomists for standard genome sequencing and annotation.</title>
        <authorList>
            <consortium name="The Broad Institute Genomics Platform"/>
            <consortium name="The Broad Institute Genome Sequencing Center for Infectious Disease"/>
            <person name="Wu L."/>
            <person name="Ma J."/>
        </authorList>
    </citation>
    <scope>NUCLEOTIDE SEQUENCE [LARGE SCALE GENOMIC DNA]</scope>
    <source>
        <strain evidence="3">JCM 18077</strain>
    </source>
</reference>
<protein>
    <submittedName>
        <fullName evidence="2">VOC family protein</fullName>
    </submittedName>
</protein>
<evidence type="ECO:0000259" key="1">
    <source>
        <dbReference type="Pfam" id="PF06983"/>
    </source>
</evidence>
<gene>
    <name evidence="2" type="ORF">GCM10023217_03390</name>
</gene>
<feature type="domain" description="PhnB-like" evidence="1">
    <location>
        <begin position="5"/>
        <end position="123"/>
    </location>
</feature>
<dbReference type="Gene3D" id="3.30.720.100">
    <property type="match status" value="1"/>
</dbReference>
<dbReference type="Gene3D" id="3.30.720.110">
    <property type="match status" value="1"/>
</dbReference>
<dbReference type="InterPro" id="IPR029068">
    <property type="entry name" value="Glyas_Bleomycin-R_OHBP_Dase"/>
</dbReference>
<evidence type="ECO:0000313" key="3">
    <source>
        <dbReference type="Proteomes" id="UP001500822"/>
    </source>
</evidence>
<keyword evidence="3" id="KW-1185">Reference proteome</keyword>
<dbReference type="CDD" id="cd06588">
    <property type="entry name" value="PhnB_like"/>
    <property type="match status" value="1"/>
</dbReference>